<evidence type="ECO:0000313" key="2">
    <source>
        <dbReference type="Proteomes" id="UP000266305"/>
    </source>
</evidence>
<reference evidence="1 2" key="1">
    <citation type="submission" date="2018-08" db="EMBL/GenBank/DDBJ databases">
        <title>Draft genome sequence of Rhodobacter sphaeroides FY.</title>
        <authorList>
            <person name="Rayyan A."/>
            <person name="Meyer T.E."/>
            <person name="Kyndt J.A."/>
        </authorList>
    </citation>
    <scope>NUCLEOTIDE SEQUENCE [LARGE SCALE GENOMIC DNA]</scope>
    <source>
        <strain evidence="1 2">FY</strain>
    </source>
</reference>
<dbReference type="AlphaFoldDB" id="A0AAX1UMR7"/>
<sequence length="52" mass="5890">MRHFEPFPCPRGPKFNRKLPKEAFRLRDSPHSRNGSGCATIAVCYATLGIEE</sequence>
<organism evidence="1 2">
    <name type="scientific">Cereibacter sphaeroides</name>
    <name type="common">Rhodobacter sphaeroides</name>
    <dbReference type="NCBI Taxonomy" id="1063"/>
    <lineage>
        <taxon>Bacteria</taxon>
        <taxon>Pseudomonadati</taxon>
        <taxon>Pseudomonadota</taxon>
        <taxon>Alphaproteobacteria</taxon>
        <taxon>Rhodobacterales</taxon>
        <taxon>Paracoccaceae</taxon>
        <taxon>Cereibacter</taxon>
    </lineage>
</organism>
<accession>A0AAX1UMR7</accession>
<gene>
    <name evidence="1" type="ORF">D1114_06910</name>
</gene>
<dbReference type="EMBL" id="QWGP01000005">
    <property type="protein sequence ID" value="RHZ96438.1"/>
    <property type="molecule type" value="Genomic_DNA"/>
</dbReference>
<protein>
    <submittedName>
        <fullName evidence="1">Community escape response protein</fullName>
    </submittedName>
</protein>
<name>A0AAX1UMR7_CERSP</name>
<proteinExistence type="predicted"/>
<evidence type="ECO:0000313" key="1">
    <source>
        <dbReference type="EMBL" id="RHZ96438.1"/>
    </source>
</evidence>
<dbReference type="Proteomes" id="UP000266305">
    <property type="component" value="Unassembled WGS sequence"/>
</dbReference>
<comment type="caution">
    <text evidence="1">The sequence shown here is derived from an EMBL/GenBank/DDBJ whole genome shotgun (WGS) entry which is preliminary data.</text>
</comment>